<organism evidence="1 2">
    <name type="scientific">Mycoplasma tauri</name>
    <dbReference type="NCBI Taxonomy" id="547987"/>
    <lineage>
        <taxon>Bacteria</taxon>
        <taxon>Bacillati</taxon>
        <taxon>Mycoplasmatota</taxon>
        <taxon>Mollicutes</taxon>
        <taxon>Mycoplasmataceae</taxon>
        <taxon>Mycoplasma</taxon>
    </lineage>
</organism>
<reference evidence="1 2" key="1">
    <citation type="submission" date="2021-09" db="EMBL/GenBank/DDBJ databases">
        <title>WGS of Mycoplasma sp. Zaradi2 strains.</title>
        <authorList>
            <person name="Spergser J."/>
        </authorList>
    </citation>
    <scope>NUCLEOTIDE SEQUENCE [LARGE SCALE GENOMIC DNA]</scope>
    <source>
        <strain evidence="1 2">1331</strain>
    </source>
</reference>
<accession>A0A953NGV6</accession>
<sequence>MNIDLELIKKKIPSNIFEKISNIKLIYKGFHNYTFKCLYENEMCQLRIPASNLVNHEIESIILQKLETTLYYKNGVLIRKWFEGETLENVNLSAKIQKNVINQIKQFHTLDVDVPEINFFAYGKGTKRYQELVKKYTNKANLVTSHCDLSAKNILINKYNDIELIDFEWVRKAHPFFDAITLVQSLGFDKKIVKEMFKISEIEFDEMSYITNEFRENAYKKTYSNILINEDTKKLNNGYTNTSYVKNDLFIQKKNKNGFNHLNPLKIFNDLECVENVIYEDDEIIVRKFINNKEIDFNDEIIQNKIIKSIAEVHLSKIKLPKNQIAIRIEKYLRKLKNHSKFNEIFNNEIKDKIVKNAYELTNEVASHNDLNRENIIMNTSGKIKFIDFEYSSMNSKYFDLAYHCSDLDYDKDSELRILNFYSKNTKFELDLNEYYRVKAIVNFYGISWSLTYNPNFNFDWLAKHVLTNLKYLK</sequence>
<dbReference type="PANTHER" id="PTHR22603">
    <property type="entry name" value="CHOLINE/ETHANOALAMINE KINASE"/>
    <property type="match status" value="1"/>
</dbReference>
<dbReference type="Gene3D" id="3.90.1200.10">
    <property type="match status" value="2"/>
</dbReference>
<gene>
    <name evidence="1" type="ORF">LAD73_01765</name>
</gene>
<dbReference type="GO" id="GO:0005737">
    <property type="term" value="C:cytoplasm"/>
    <property type="evidence" value="ECO:0007669"/>
    <property type="project" value="TreeGrafter"/>
</dbReference>
<keyword evidence="2" id="KW-1185">Reference proteome</keyword>
<dbReference type="PANTHER" id="PTHR22603:SF66">
    <property type="entry name" value="ETHANOLAMINE KINASE"/>
    <property type="match status" value="1"/>
</dbReference>
<comment type="caution">
    <text evidence="1">The sequence shown here is derived from an EMBL/GenBank/DDBJ whole genome shotgun (WGS) entry which is preliminary data.</text>
</comment>
<dbReference type="Proteomes" id="UP000772186">
    <property type="component" value="Unassembled WGS sequence"/>
</dbReference>
<dbReference type="AlphaFoldDB" id="A0A953NGV6"/>
<dbReference type="GO" id="GO:0006646">
    <property type="term" value="P:phosphatidylethanolamine biosynthetic process"/>
    <property type="evidence" value="ECO:0007669"/>
    <property type="project" value="TreeGrafter"/>
</dbReference>
<dbReference type="SUPFAM" id="SSF56112">
    <property type="entry name" value="Protein kinase-like (PK-like)"/>
    <property type="match status" value="2"/>
</dbReference>
<protein>
    <submittedName>
        <fullName evidence="1">Phosphotransferase</fullName>
    </submittedName>
</protein>
<dbReference type="EMBL" id="JAIQBY010000014">
    <property type="protein sequence ID" value="MBZ4195446.1"/>
    <property type="molecule type" value="Genomic_DNA"/>
</dbReference>
<dbReference type="Pfam" id="PF01633">
    <property type="entry name" value="Choline_kinase"/>
    <property type="match status" value="1"/>
</dbReference>
<dbReference type="InterPro" id="IPR011009">
    <property type="entry name" value="Kinase-like_dom_sf"/>
</dbReference>
<proteinExistence type="predicted"/>
<dbReference type="GO" id="GO:0004305">
    <property type="term" value="F:ethanolamine kinase activity"/>
    <property type="evidence" value="ECO:0007669"/>
    <property type="project" value="TreeGrafter"/>
</dbReference>
<evidence type="ECO:0000313" key="1">
    <source>
        <dbReference type="EMBL" id="MBZ4195446.1"/>
    </source>
</evidence>
<name>A0A953NGV6_9MOLU</name>
<dbReference type="RefSeq" id="WP_223644635.1">
    <property type="nucleotide sequence ID" value="NZ_JAIQBY010000014.1"/>
</dbReference>
<evidence type="ECO:0000313" key="2">
    <source>
        <dbReference type="Proteomes" id="UP000772186"/>
    </source>
</evidence>